<dbReference type="Pfam" id="PF12680">
    <property type="entry name" value="SnoaL_2"/>
    <property type="match status" value="1"/>
</dbReference>
<evidence type="ECO:0000313" key="3">
    <source>
        <dbReference type="Proteomes" id="UP001253595"/>
    </source>
</evidence>
<comment type="caution">
    <text evidence="2">The sequence shown here is derived from an EMBL/GenBank/DDBJ whole genome shotgun (WGS) entry which is preliminary data.</text>
</comment>
<dbReference type="SUPFAM" id="SSF54427">
    <property type="entry name" value="NTF2-like"/>
    <property type="match status" value="1"/>
</dbReference>
<dbReference type="GO" id="GO:0016787">
    <property type="term" value="F:hydrolase activity"/>
    <property type="evidence" value="ECO:0007669"/>
    <property type="project" value="UniProtKB-KW"/>
</dbReference>
<keyword evidence="2" id="KW-0378">Hydrolase</keyword>
<dbReference type="Gene3D" id="3.10.450.50">
    <property type="match status" value="1"/>
</dbReference>
<name>A0ABU1UVX9_9GAMM</name>
<dbReference type="EMBL" id="JAVDVX010000002">
    <property type="protein sequence ID" value="MDR7089334.1"/>
    <property type="molecule type" value="Genomic_DNA"/>
</dbReference>
<organism evidence="2 3">
    <name type="scientific">Cellvibrio fibrivorans</name>
    <dbReference type="NCBI Taxonomy" id="126350"/>
    <lineage>
        <taxon>Bacteria</taxon>
        <taxon>Pseudomonadati</taxon>
        <taxon>Pseudomonadota</taxon>
        <taxon>Gammaproteobacteria</taxon>
        <taxon>Cellvibrionales</taxon>
        <taxon>Cellvibrionaceae</taxon>
        <taxon>Cellvibrio</taxon>
    </lineage>
</organism>
<evidence type="ECO:0000313" key="2">
    <source>
        <dbReference type="EMBL" id="MDR7089334.1"/>
    </source>
</evidence>
<accession>A0ABU1UVX9</accession>
<proteinExistence type="predicted"/>
<keyword evidence="3" id="KW-1185">Reference proteome</keyword>
<dbReference type="Proteomes" id="UP001253595">
    <property type="component" value="Unassembled WGS sequence"/>
</dbReference>
<protein>
    <submittedName>
        <fullName evidence="2">Limonene-1,2-epoxide hydrolase</fullName>
    </submittedName>
</protein>
<gene>
    <name evidence="2" type="ORF">J2X05_001340</name>
</gene>
<sequence length="131" mass="15320">MRFDKKILGSLVDIYSDDVQFRDPLHAVNGLKNLTDYYAGMMDDLVECRFEFHHSMEMTARGEAILFWTMHYRHNKLAGGKLLELTGNTHLLFNEKVYYHRDYFDAGSMLYEHIPLVGFAIRQIKKKVGAK</sequence>
<reference evidence="2 3" key="1">
    <citation type="submission" date="2023-07" db="EMBL/GenBank/DDBJ databases">
        <title>Sorghum-associated microbial communities from plants grown in Nebraska, USA.</title>
        <authorList>
            <person name="Schachtman D."/>
        </authorList>
    </citation>
    <scope>NUCLEOTIDE SEQUENCE [LARGE SCALE GENOMIC DNA]</scope>
    <source>
        <strain evidence="2 3">BE190</strain>
    </source>
</reference>
<feature type="domain" description="SnoaL-like" evidence="1">
    <location>
        <begin position="9"/>
        <end position="91"/>
    </location>
</feature>
<dbReference type="InterPro" id="IPR032710">
    <property type="entry name" value="NTF2-like_dom_sf"/>
</dbReference>
<dbReference type="InterPro" id="IPR037401">
    <property type="entry name" value="SnoaL-like"/>
</dbReference>
<evidence type="ECO:0000259" key="1">
    <source>
        <dbReference type="Pfam" id="PF12680"/>
    </source>
</evidence>